<protein>
    <submittedName>
        <fullName evidence="1">Uncharacterized protein</fullName>
    </submittedName>
</protein>
<organism evidence="1">
    <name type="scientific">Zea mays</name>
    <name type="common">Maize</name>
    <dbReference type="NCBI Taxonomy" id="4577"/>
    <lineage>
        <taxon>Eukaryota</taxon>
        <taxon>Viridiplantae</taxon>
        <taxon>Streptophyta</taxon>
        <taxon>Embryophyta</taxon>
        <taxon>Tracheophyta</taxon>
        <taxon>Spermatophyta</taxon>
        <taxon>Magnoliopsida</taxon>
        <taxon>Liliopsida</taxon>
        <taxon>Poales</taxon>
        <taxon>Poaceae</taxon>
        <taxon>PACMAD clade</taxon>
        <taxon>Panicoideae</taxon>
        <taxon>Andropogonodae</taxon>
        <taxon>Andropogoneae</taxon>
        <taxon>Tripsacinae</taxon>
        <taxon>Zea</taxon>
    </lineage>
</organism>
<name>A0A1D6IX54_MAIZE</name>
<dbReference type="InParanoid" id="A0A1D6IX54"/>
<dbReference type="EMBL" id="CM000786">
    <property type="protein sequence ID" value="AQK40500.1"/>
    <property type="molecule type" value="Genomic_DNA"/>
</dbReference>
<sequence>MIHLPNLPLALLGCSFQNTFRVLTILDQLSMMRSFLHLTLLLVLVRSLELLLLILMIMQKLLPTKYISSIVSSQQFYL</sequence>
<evidence type="ECO:0000313" key="1">
    <source>
        <dbReference type="EMBL" id="AQK40500.1"/>
    </source>
</evidence>
<accession>A0A1D6IX54</accession>
<gene>
    <name evidence="1" type="ORF">ZEAMMB73_Zm00001d023989</name>
</gene>
<dbReference type="AlphaFoldDB" id="A0A1D6IX54"/>
<proteinExistence type="predicted"/>
<dbReference type="SMR" id="A0A1D6IX54"/>
<reference evidence="1" key="1">
    <citation type="submission" date="2015-12" db="EMBL/GenBank/DDBJ databases">
        <title>Update maize B73 reference genome by single molecule sequencing technologies.</title>
        <authorList>
            <consortium name="Maize Genome Sequencing Project"/>
            <person name="Ware D."/>
        </authorList>
    </citation>
    <scope>NUCLEOTIDE SEQUENCE</scope>
    <source>
        <tissue evidence="1">Seedling</tissue>
    </source>
</reference>